<dbReference type="PANTHER" id="PTHR31061:SF24">
    <property type="entry name" value="LD22376P"/>
    <property type="match status" value="1"/>
</dbReference>
<accession>A0A420G518</accession>
<reference evidence="3 4" key="1">
    <citation type="submission" date="2016-07" db="EMBL/GenBank/DDBJ databases">
        <title>Genome analysis of Sphingobacterium siyangense T12B17.</title>
        <authorList>
            <person name="Xu D."/>
            <person name="Su Y."/>
            <person name="Zheng S."/>
        </authorList>
    </citation>
    <scope>NUCLEOTIDE SEQUENCE [LARGE SCALE GENOMIC DNA]</scope>
    <source>
        <strain evidence="3 4">T12B17</strain>
    </source>
</reference>
<name>A0A420G518_9SPHI</name>
<feature type="transmembrane region" description="Helical" evidence="1">
    <location>
        <begin position="366"/>
        <end position="387"/>
    </location>
</feature>
<protein>
    <submittedName>
        <fullName evidence="3">DUF5009 domain-containing protein</fullName>
    </submittedName>
</protein>
<evidence type="ECO:0000313" key="4">
    <source>
        <dbReference type="Proteomes" id="UP000286402"/>
    </source>
</evidence>
<dbReference type="EMBL" id="MCAQ01000003">
    <property type="protein sequence ID" value="RKF40228.1"/>
    <property type="molecule type" value="Genomic_DNA"/>
</dbReference>
<keyword evidence="1" id="KW-1133">Transmembrane helix</keyword>
<feature type="transmembrane region" description="Helical" evidence="1">
    <location>
        <begin position="117"/>
        <end position="137"/>
    </location>
</feature>
<keyword evidence="4" id="KW-1185">Reference proteome</keyword>
<dbReference type="PANTHER" id="PTHR31061">
    <property type="entry name" value="LD22376P"/>
    <property type="match status" value="1"/>
</dbReference>
<sequence>MSALQAVPKTRIRSMDVMRGFTLFLMLFVNDLFIPGVPKWLVHSEAEEDGMGLADWVFPGFLFMVGMAVPYAVAAREKIGSSTTVIFVHILFRTLSLLLIGVLILNGSRVDPQLTGMSHLLWLALLYVFVFLIWNHYPKDMQYQSIYKGLRTVGIMGIIYLLYIFKASDGKGLEVGWWGILGLIGWGYFAAASIFLLSRGKIIVVVCGWLLFLVLNMLSQMGFKVEFPGAGRYLHVLLAGNIPCIVLSGTTIGMLMKRYAANPRILLRFLLVIGLIWLVTGFVLRFWFILSKIHGTPSWALVCCGISVLLLIPLYYFIDVKGYHRGIGLFEEAGKNSLTTYLAPDLIYFVCWGFHLPLFFYKQSDYMSLAIAGSLLWALAMLWYAILLKKLHIYLKL</sequence>
<feature type="transmembrane region" description="Helical" evidence="1">
    <location>
        <begin position="21"/>
        <end position="41"/>
    </location>
</feature>
<organism evidence="3 4">
    <name type="scientific">Sphingobacterium siyangense</name>
    <dbReference type="NCBI Taxonomy" id="459529"/>
    <lineage>
        <taxon>Bacteria</taxon>
        <taxon>Pseudomonadati</taxon>
        <taxon>Bacteroidota</taxon>
        <taxon>Sphingobacteriia</taxon>
        <taxon>Sphingobacteriales</taxon>
        <taxon>Sphingobacteriaceae</taxon>
        <taxon>Sphingobacterium</taxon>
    </lineage>
</organism>
<feature type="transmembrane region" description="Helical" evidence="1">
    <location>
        <begin position="85"/>
        <end position="105"/>
    </location>
</feature>
<feature type="transmembrane region" description="Helical" evidence="1">
    <location>
        <begin position="202"/>
        <end position="221"/>
    </location>
</feature>
<evidence type="ECO:0000313" key="3">
    <source>
        <dbReference type="EMBL" id="RKF40228.1"/>
    </source>
</evidence>
<comment type="caution">
    <text evidence="3">The sequence shown here is derived from an EMBL/GenBank/DDBJ whole genome shotgun (WGS) entry which is preliminary data.</text>
</comment>
<feature type="transmembrane region" description="Helical" evidence="1">
    <location>
        <begin position="149"/>
        <end position="165"/>
    </location>
</feature>
<evidence type="ECO:0000259" key="2">
    <source>
        <dbReference type="Pfam" id="PF16401"/>
    </source>
</evidence>
<feature type="transmembrane region" description="Helical" evidence="1">
    <location>
        <begin position="299"/>
        <end position="318"/>
    </location>
</feature>
<feature type="transmembrane region" description="Helical" evidence="1">
    <location>
        <begin position="233"/>
        <end position="253"/>
    </location>
</feature>
<feature type="transmembrane region" description="Helical" evidence="1">
    <location>
        <begin position="177"/>
        <end position="197"/>
    </location>
</feature>
<keyword evidence="1" id="KW-0472">Membrane</keyword>
<feature type="transmembrane region" description="Helical" evidence="1">
    <location>
        <begin position="53"/>
        <end position="73"/>
    </location>
</feature>
<dbReference type="AlphaFoldDB" id="A0A420G518"/>
<dbReference type="Pfam" id="PF16401">
    <property type="entry name" value="DUF5009"/>
    <property type="match status" value="1"/>
</dbReference>
<dbReference type="RefSeq" id="WP_120333310.1">
    <property type="nucleotide sequence ID" value="NZ_MCAQ01000003.1"/>
</dbReference>
<keyword evidence="1" id="KW-0812">Transmembrane</keyword>
<dbReference type="Proteomes" id="UP000286402">
    <property type="component" value="Unassembled WGS sequence"/>
</dbReference>
<feature type="domain" description="DUF5009" evidence="2">
    <location>
        <begin position="12"/>
        <end position="214"/>
    </location>
</feature>
<evidence type="ECO:0000256" key="1">
    <source>
        <dbReference type="SAM" id="Phobius"/>
    </source>
</evidence>
<proteinExistence type="predicted"/>
<feature type="transmembrane region" description="Helical" evidence="1">
    <location>
        <begin position="265"/>
        <end position="287"/>
    </location>
</feature>
<feature type="transmembrane region" description="Helical" evidence="1">
    <location>
        <begin position="338"/>
        <end position="360"/>
    </location>
</feature>
<dbReference type="InterPro" id="IPR032176">
    <property type="entry name" value="DUF5009"/>
</dbReference>
<gene>
    <name evidence="3" type="ORF">BCY89_23330</name>
</gene>